<evidence type="ECO:0000256" key="3">
    <source>
        <dbReference type="ARBA" id="ARBA00022692"/>
    </source>
</evidence>
<comment type="subcellular location">
    <subcellularLocation>
        <location evidence="1">Cell membrane</location>
        <topology evidence="1">Multi-pass membrane protein</topology>
    </subcellularLocation>
</comment>
<feature type="transmembrane region" description="Helical" evidence="6">
    <location>
        <begin position="46"/>
        <end position="65"/>
    </location>
</feature>
<evidence type="ECO:0000256" key="2">
    <source>
        <dbReference type="ARBA" id="ARBA00022475"/>
    </source>
</evidence>
<dbReference type="Proteomes" id="UP000253769">
    <property type="component" value="Unassembled WGS sequence"/>
</dbReference>
<feature type="transmembrane region" description="Helical" evidence="6">
    <location>
        <begin position="20"/>
        <end position="40"/>
    </location>
</feature>
<keyword evidence="3 6" id="KW-0812">Transmembrane</keyword>
<dbReference type="GO" id="GO:0005886">
    <property type="term" value="C:plasma membrane"/>
    <property type="evidence" value="ECO:0007669"/>
    <property type="project" value="UniProtKB-SubCell"/>
</dbReference>
<organism evidence="7 8">
    <name type="scientific">Motiliproteus coralliicola</name>
    <dbReference type="NCBI Taxonomy" id="2283196"/>
    <lineage>
        <taxon>Bacteria</taxon>
        <taxon>Pseudomonadati</taxon>
        <taxon>Pseudomonadota</taxon>
        <taxon>Gammaproteobacteria</taxon>
        <taxon>Oceanospirillales</taxon>
        <taxon>Oceanospirillaceae</taxon>
        <taxon>Motiliproteus</taxon>
    </lineage>
</organism>
<dbReference type="AlphaFoldDB" id="A0A369WKB1"/>
<evidence type="ECO:0000313" key="7">
    <source>
        <dbReference type="EMBL" id="RDE19895.1"/>
    </source>
</evidence>
<keyword evidence="2" id="KW-1003">Cell membrane</keyword>
<evidence type="ECO:0000256" key="1">
    <source>
        <dbReference type="ARBA" id="ARBA00004651"/>
    </source>
</evidence>
<keyword evidence="4 6" id="KW-1133">Transmembrane helix</keyword>
<keyword evidence="8" id="KW-1185">Reference proteome</keyword>
<comment type="caution">
    <text evidence="7">The sequence shown here is derived from an EMBL/GenBank/DDBJ whole genome shotgun (WGS) entry which is preliminary data.</text>
</comment>
<reference evidence="7 8" key="1">
    <citation type="submission" date="2018-07" db="EMBL/GenBank/DDBJ databases">
        <title>Motiliproteus coralliicola sp. nov., a bacterium isolated from Coral.</title>
        <authorList>
            <person name="Wang G."/>
        </authorList>
    </citation>
    <scope>NUCLEOTIDE SEQUENCE [LARGE SCALE GENOMIC DNA]</scope>
    <source>
        <strain evidence="7 8">C34</strain>
    </source>
</reference>
<accession>A0A369WKB1</accession>
<sequence>MDRVVPTGVRDPMKTISKMLHTPALIWLLLMIMTLLSFYLTDSSTLAWVTGVILLLTALKGHLIVESFMELHGINHLIRTAMLLYCPVLGVIIYFVLSH</sequence>
<keyword evidence="5 6" id="KW-0472">Membrane</keyword>
<dbReference type="OrthoDB" id="6121485at2"/>
<evidence type="ECO:0000256" key="6">
    <source>
        <dbReference type="SAM" id="Phobius"/>
    </source>
</evidence>
<protein>
    <recommendedName>
        <fullName evidence="9">Thiosulfate reductase</fullName>
    </recommendedName>
</protein>
<dbReference type="EMBL" id="QQOH01000003">
    <property type="protein sequence ID" value="RDE19895.1"/>
    <property type="molecule type" value="Genomic_DNA"/>
</dbReference>
<evidence type="ECO:0000256" key="5">
    <source>
        <dbReference type="ARBA" id="ARBA00023136"/>
    </source>
</evidence>
<evidence type="ECO:0000313" key="8">
    <source>
        <dbReference type="Proteomes" id="UP000253769"/>
    </source>
</evidence>
<name>A0A369WKB1_9GAMM</name>
<gene>
    <name evidence="7" type="ORF">DV711_13585</name>
</gene>
<evidence type="ECO:0000256" key="4">
    <source>
        <dbReference type="ARBA" id="ARBA00022989"/>
    </source>
</evidence>
<proteinExistence type="predicted"/>
<dbReference type="Pfam" id="PF03626">
    <property type="entry name" value="COX4_pro"/>
    <property type="match status" value="1"/>
</dbReference>
<dbReference type="InterPro" id="IPR005171">
    <property type="entry name" value="Cyt_c_oxidase_su4_prok"/>
</dbReference>
<evidence type="ECO:0008006" key="9">
    <source>
        <dbReference type="Google" id="ProtNLM"/>
    </source>
</evidence>
<feature type="transmembrane region" description="Helical" evidence="6">
    <location>
        <begin position="77"/>
        <end position="97"/>
    </location>
</feature>